<comment type="similarity">
    <text evidence="2">Belongs to the mitochondrion-specific ribosomal protein mS29 family.</text>
</comment>
<evidence type="ECO:0000256" key="3">
    <source>
        <dbReference type="ARBA" id="ARBA00022946"/>
    </source>
</evidence>
<dbReference type="VEuPathDB" id="FungiDB:P170DRAFT_373020"/>
<dbReference type="EMBL" id="MSFO01000001">
    <property type="protein sequence ID" value="PLB54228.1"/>
    <property type="molecule type" value="Genomic_DNA"/>
</dbReference>
<proteinExistence type="inferred from homology"/>
<evidence type="ECO:0000256" key="4">
    <source>
        <dbReference type="ARBA" id="ARBA00022980"/>
    </source>
</evidence>
<dbReference type="GO" id="GO:0003735">
    <property type="term" value="F:structural constituent of ribosome"/>
    <property type="evidence" value="ECO:0007669"/>
    <property type="project" value="TreeGrafter"/>
</dbReference>
<name>A0A2I2GMV6_9EURO</name>
<keyword evidence="10" id="KW-1185">Reference proteome</keyword>
<keyword evidence="3" id="KW-0809">Transit peptide</keyword>
<accession>A0A2I2GMV6</accession>
<keyword evidence="6" id="KW-0687">Ribonucleoprotein</keyword>
<reference evidence="9 10" key="1">
    <citation type="submission" date="2016-12" db="EMBL/GenBank/DDBJ databases">
        <title>The genomes of Aspergillus section Nigri reveals drivers in fungal speciation.</title>
        <authorList>
            <consortium name="DOE Joint Genome Institute"/>
            <person name="Vesth T.C."/>
            <person name="Nybo J."/>
            <person name="Theobald S."/>
            <person name="Brandl J."/>
            <person name="Frisvad J.C."/>
            <person name="Nielsen K.F."/>
            <person name="Lyhne E.K."/>
            <person name="Kogle M.E."/>
            <person name="Kuo A."/>
            <person name="Riley R."/>
            <person name="Clum A."/>
            <person name="Nolan M."/>
            <person name="Lipzen A."/>
            <person name="Salamov A."/>
            <person name="Henrissat B."/>
            <person name="Wiebenga A."/>
            <person name="De Vries R.P."/>
            <person name="Grigoriev I.V."/>
            <person name="Mortensen U.H."/>
            <person name="Andersen M.R."/>
            <person name="Baker S.E."/>
        </authorList>
    </citation>
    <scope>NUCLEOTIDE SEQUENCE [LARGE SCALE GENOMIC DNA]</scope>
    <source>
        <strain evidence="9 10">IBT 23096</strain>
    </source>
</reference>
<evidence type="ECO:0000256" key="8">
    <source>
        <dbReference type="SAM" id="MobiDB-lite"/>
    </source>
</evidence>
<comment type="caution">
    <text evidence="9">The sequence shown here is derived from an EMBL/GenBank/DDBJ whole genome shotgun (WGS) entry which is preliminary data.</text>
</comment>
<keyword evidence="4 9" id="KW-0689">Ribosomal protein</keyword>
<keyword evidence="5" id="KW-0496">Mitochondrion</keyword>
<gene>
    <name evidence="9" type="ORF">P170DRAFT_373020</name>
</gene>
<evidence type="ECO:0000313" key="9">
    <source>
        <dbReference type="EMBL" id="PLB54228.1"/>
    </source>
</evidence>
<evidence type="ECO:0000256" key="7">
    <source>
        <dbReference type="ARBA" id="ARBA00035140"/>
    </source>
</evidence>
<dbReference type="GO" id="GO:0005763">
    <property type="term" value="C:mitochondrial small ribosomal subunit"/>
    <property type="evidence" value="ECO:0007669"/>
    <property type="project" value="TreeGrafter"/>
</dbReference>
<dbReference type="AlphaFoldDB" id="A0A2I2GMV6"/>
<dbReference type="GeneID" id="36552926"/>
<dbReference type="RefSeq" id="XP_024709530.1">
    <property type="nucleotide sequence ID" value="XM_024845226.1"/>
</dbReference>
<protein>
    <recommendedName>
        <fullName evidence="7">Small ribosomal subunit protein mS29</fullName>
    </recommendedName>
</protein>
<dbReference type="PANTHER" id="PTHR12810:SF0">
    <property type="entry name" value="SMALL RIBOSOMAL SUBUNIT PROTEIN MS29"/>
    <property type="match status" value="1"/>
</dbReference>
<evidence type="ECO:0000256" key="5">
    <source>
        <dbReference type="ARBA" id="ARBA00023128"/>
    </source>
</evidence>
<evidence type="ECO:0000313" key="10">
    <source>
        <dbReference type="Proteomes" id="UP000234275"/>
    </source>
</evidence>
<evidence type="ECO:0000256" key="6">
    <source>
        <dbReference type="ARBA" id="ARBA00023274"/>
    </source>
</evidence>
<sequence>MVSSFCWGCLTRLRPTPPAVIPPISAPKAASFHTSAVRLSVVKKKQSVQGGRFRESNSPRMKRKKPVDRARPPAVGERKALRKRLVLSNPNALEIEGMQDVSAETMVDPRLRGSVLGLPVPMLTQLRAVEAFKPTQGWSIFRRPGTVVRQETLELGRLIDGISDEGENKGKSVKKIVTGVRGSGKSVHLLQAMSMAFTKKWVVFTVPEPQDLVIAHTGYAPLSDETPDLYVQNAATAALLSRTVSANEEVLNGLKVSQNHPALKSAVKPGMTLAEFARLGTQDLAIAWNVFQGLWSELTATSAAPGLEKDFKPRPPMLVTADGLAHWMKDTQYRTTELKPIHAHDFVFVRHFLSLLKPGTEKPTFPNGGLLLYATSASNNPSVYSFDVALKQVEARHAGVKPSASEFPQADPYSGADQRVIDAFDSPKPTVAKEEMLELQTLSGLSRDEARGFLEYFARSGILQENINEEWVGEKWSLAGGGVIGELEKLGRRLRTMA</sequence>
<feature type="region of interest" description="Disordered" evidence="8">
    <location>
        <begin position="47"/>
        <end position="75"/>
    </location>
</feature>
<dbReference type="InterPro" id="IPR019368">
    <property type="entry name" value="Ribosomal_mS29"/>
</dbReference>
<dbReference type="Pfam" id="PF10236">
    <property type="entry name" value="DAP3"/>
    <property type="match status" value="1"/>
</dbReference>
<dbReference type="OrthoDB" id="274828at2759"/>
<comment type="subcellular location">
    <subcellularLocation>
        <location evidence="1">Mitochondrion</location>
    </subcellularLocation>
</comment>
<dbReference type="Proteomes" id="UP000234275">
    <property type="component" value="Unassembled WGS sequence"/>
</dbReference>
<organism evidence="9 10">
    <name type="scientific">Aspergillus steynii IBT 23096</name>
    <dbReference type="NCBI Taxonomy" id="1392250"/>
    <lineage>
        <taxon>Eukaryota</taxon>
        <taxon>Fungi</taxon>
        <taxon>Dikarya</taxon>
        <taxon>Ascomycota</taxon>
        <taxon>Pezizomycotina</taxon>
        <taxon>Eurotiomycetes</taxon>
        <taxon>Eurotiomycetidae</taxon>
        <taxon>Eurotiales</taxon>
        <taxon>Aspergillaceae</taxon>
        <taxon>Aspergillus</taxon>
        <taxon>Aspergillus subgen. Circumdati</taxon>
    </lineage>
</organism>
<dbReference type="STRING" id="1392250.A0A2I2GMV6"/>
<dbReference type="PANTHER" id="PTHR12810">
    <property type="entry name" value="MITOCHONDRIAL 28S RIBOSOMAL PROTEIN S29"/>
    <property type="match status" value="1"/>
</dbReference>
<evidence type="ECO:0000256" key="1">
    <source>
        <dbReference type="ARBA" id="ARBA00004173"/>
    </source>
</evidence>
<evidence type="ECO:0000256" key="2">
    <source>
        <dbReference type="ARBA" id="ARBA00009863"/>
    </source>
</evidence>